<dbReference type="OMA" id="CMTANAN"/>
<accession>A0A8B7YJ43</accession>
<dbReference type="Gene3D" id="3.10.100.10">
    <property type="entry name" value="Mannose-Binding Protein A, subunit A"/>
    <property type="match status" value="1"/>
</dbReference>
<dbReference type="PROSITE" id="PS50041">
    <property type="entry name" value="C_TYPE_LECTIN_2"/>
    <property type="match status" value="1"/>
</dbReference>
<name>A0A8B7YJ43_ACAPL</name>
<dbReference type="InterPro" id="IPR001304">
    <property type="entry name" value="C-type_lectin-like"/>
</dbReference>
<dbReference type="InterPro" id="IPR016186">
    <property type="entry name" value="C-type_lectin-like/link_sf"/>
</dbReference>
<dbReference type="InterPro" id="IPR016187">
    <property type="entry name" value="CTDL_fold"/>
</dbReference>
<keyword evidence="2" id="KW-1185">Reference proteome</keyword>
<dbReference type="SMART" id="SM00034">
    <property type="entry name" value="CLECT"/>
    <property type="match status" value="1"/>
</dbReference>
<evidence type="ECO:0000259" key="1">
    <source>
        <dbReference type="PROSITE" id="PS50041"/>
    </source>
</evidence>
<dbReference type="PANTHER" id="PTHR22803">
    <property type="entry name" value="MANNOSE, PHOSPHOLIPASE, LECTIN RECEPTOR RELATED"/>
    <property type="match status" value="1"/>
</dbReference>
<dbReference type="GeneID" id="110980344"/>
<dbReference type="SUPFAM" id="SSF56436">
    <property type="entry name" value="C-type lectin-like"/>
    <property type="match status" value="1"/>
</dbReference>
<dbReference type="Pfam" id="PF00059">
    <property type="entry name" value="Lectin_C"/>
    <property type="match status" value="1"/>
</dbReference>
<evidence type="ECO:0000313" key="2">
    <source>
        <dbReference type="Proteomes" id="UP000694845"/>
    </source>
</evidence>
<dbReference type="Proteomes" id="UP000694845">
    <property type="component" value="Unplaced"/>
</dbReference>
<dbReference type="CDD" id="cd00037">
    <property type="entry name" value="CLECT"/>
    <property type="match status" value="1"/>
</dbReference>
<evidence type="ECO:0000313" key="3">
    <source>
        <dbReference type="RefSeq" id="XP_022092637.1"/>
    </source>
</evidence>
<protein>
    <submittedName>
        <fullName evidence="3">Secretory phospholipase A2 receptor-like</fullName>
    </submittedName>
</protein>
<proteinExistence type="predicted"/>
<dbReference type="KEGG" id="aplc:110980344"/>
<dbReference type="RefSeq" id="XP_022092637.1">
    <property type="nucleotide sequence ID" value="XM_022236945.1"/>
</dbReference>
<dbReference type="AlphaFoldDB" id="A0A8B7YJ43"/>
<dbReference type="InterPro" id="IPR050111">
    <property type="entry name" value="C-type_lectin/snaclec_domain"/>
</dbReference>
<gene>
    <name evidence="3" type="primary">LOC110980344</name>
</gene>
<sequence>MIQNVVASGFQLDRGEWIGCQDDNVISDLWCSAGSQKMDFAPTGSDQNIQIGTERKLAEAGFSTATSCPPGWKKWNRSCFAVNIERMSWMEASDFCESKGSRLAVPNSQAENDFIWQTAVEQFQAESTRRNGVWIGCKKESANSSFMCSGGREKIGFTNWEADSPGHEFPQCVVYFKRGNGKWTSNDCDPKGGKFAACEMSTPPGMHCLTANASGRFVSDL</sequence>
<dbReference type="OrthoDB" id="6133475at2759"/>
<reference evidence="3" key="1">
    <citation type="submission" date="2025-08" db="UniProtKB">
        <authorList>
            <consortium name="RefSeq"/>
        </authorList>
    </citation>
    <scope>IDENTIFICATION</scope>
</reference>
<feature type="domain" description="C-type lectin" evidence="1">
    <location>
        <begin position="75"/>
        <end position="189"/>
    </location>
</feature>
<organism evidence="2 3">
    <name type="scientific">Acanthaster planci</name>
    <name type="common">Crown-of-thorns starfish</name>
    <dbReference type="NCBI Taxonomy" id="133434"/>
    <lineage>
        <taxon>Eukaryota</taxon>
        <taxon>Metazoa</taxon>
        <taxon>Echinodermata</taxon>
        <taxon>Eleutherozoa</taxon>
        <taxon>Asterozoa</taxon>
        <taxon>Asteroidea</taxon>
        <taxon>Valvatacea</taxon>
        <taxon>Valvatida</taxon>
        <taxon>Acanthasteridae</taxon>
        <taxon>Acanthaster</taxon>
    </lineage>
</organism>